<dbReference type="AlphaFoldDB" id="A0A174YS44"/>
<name>A0A174YS44_9FIRM</name>
<organism evidence="2 3">
    <name type="scientific">Lachnospira eligens</name>
    <dbReference type="NCBI Taxonomy" id="39485"/>
    <lineage>
        <taxon>Bacteria</taxon>
        <taxon>Bacillati</taxon>
        <taxon>Bacillota</taxon>
        <taxon>Clostridia</taxon>
        <taxon>Lachnospirales</taxon>
        <taxon>Lachnospiraceae</taxon>
        <taxon>Lachnospira</taxon>
    </lineage>
</organism>
<evidence type="ECO:0000259" key="1">
    <source>
        <dbReference type="Pfam" id="PF05183"/>
    </source>
</evidence>
<protein>
    <recommendedName>
        <fullName evidence="1">RDRP core domain-containing protein</fullName>
    </recommendedName>
</protein>
<dbReference type="Proteomes" id="UP000095621">
    <property type="component" value="Unassembled WGS sequence"/>
</dbReference>
<dbReference type="Pfam" id="PF05183">
    <property type="entry name" value="RdRP"/>
    <property type="match status" value="1"/>
</dbReference>
<gene>
    <name evidence="2" type="ORF">ERS852490_01103</name>
</gene>
<evidence type="ECO:0000313" key="2">
    <source>
        <dbReference type="EMBL" id="CUQ76522.1"/>
    </source>
</evidence>
<evidence type="ECO:0000313" key="3">
    <source>
        <dbReference type="Proteomes" id="UP000095621"/>
    </source>
</evidence>
<dbReference type="GO" id="GO:0003968">
    <property type="term" value="F:RNA-directed RNA polymerase activity"/>
    <property type="evidence" value="ECO:0007669"/>
    <property type="project" value="InterPro"/>
</dbReference>
<accession>A0A174YS44</accession>
<dbReference type="OrthoDB" id="1891855at2"/>
<reference evidence="2 3" key="1">
    <citation type="submission" date="2015-09" db="EMBL/GenBank/DDBJ databases">
        <authorList>
            <consortium name="Pathogen Informatics"/>
        </authorList>
    </citation>
    <scope>NUCLEOTIDE SEQUENCE [LARGE SCALE GENOMIC DNA]</scope>
    <source>
        <strain evidence="2 3">2789STDY5834875</strain>
    </source>
</reference>
<sequence>MLIIEHNYTKLKLGRVRIYQLNTFKTFTDDENAIYNDKKKKNTELLEAIHNNESVRTVSDKYLNERNEIVIFENDIVRLALADRGYKKCDYQLLDEIIYMVINHNEILWQIIDKGIIIGGKKYKLFTATTGQVRNCKVTLIKEEFYEAHKSFLMAGLTVDGINADKGNDNKGMNVGKYLSYNALLLSSSKLPPKNIDIDKCIVVDGLKTVVNGKVKYIDIKTDDNGQCYVNDTPKEYQTKRISIEHTDGAGMFIPGELPSSCQIRGGYIKGAMFPFDFRLFAHEVSHNSILVDPWGTPHDVEKEDIRYILTTSQLKMWKQYSSWEEYKKKFKENNLKLSINAYAEPPKEEVTFSYQFLQTLPYNTDITELCQPAIEDLRKLKTDLEYVKKELGLTIDDILNEEIVGDNDVVALAADGEKVENANYYIAKALDIYPPLIQDKYIMSKIHSLYNARKNSYKGGKIPVKGYYSYVAPDMYAFCEYLFMGNVNPQGLVPENHVYNKYYGEQGDVEEVLCLRSPHLSRYECPRRKLIVSDKCKKWFKYMESDTVVSCHDMISLFLMCDWDGDHILVVADKAVLKATEGLPDVPLYYDMQKAKAQQIDNESIYKTLVDGFKNNIIGLSSNAITKLWNRPDLEDNPLKYDDAINVICAMSNYAIDFPKTGKNLLIGEYEQLYKELIPNPKNMFKPSNIKYPQFFKFAKGKKSSSLEVYTNSPMDRIPQYIDIEVGRKHFMYDVGTDEDNKKNKFDYKNLMNNSYVLDYKGVKQPLYEPDRYSDEYIKAYAVWNNRKKAKQKLCQDIKKEMDRRNTDSRDITAKFEVFHYHCIREIKDIFTKNGEFNINLAVNSIIDMEYNKNEFKTSTKDMLWKCFGHVIVDNLNQNQKTGIVIKERARMCYKKAVEGDDTLDNILENKLSRKSVNITQADMTFMDAVLQKKKNGTYYQNDRELLFTLLCHYKYAKQTDRLKGNSFFITKYKHKTEIKPNGKKKRTPIYYNMNTIMKMVGAASFDSSFKRFNKSGSIHIEDDKQKQRFVLNMDISDDNNVLFEVQDIYNPLVYLEAFESNGRKKLCECVICGRHFIKVGNTKTCSQKCSDSLKKLNEGKQDKDKKEPAA</sequence>
<dbReference type="InterPro" id="IPR057596">
    <property type="entry name" value="RDRP_core"/>
</dbReference>
<feature type="domain" description="RDRP core" evidence="1">
    <location>
        <begin position="104"/>
        <end position="701"/>
    </location>
</feature>
<dbReference type="RefSeq" id="WP_055215191.1">
    <property type="nucleotide sequence ID" value="NZ_CZBU01000002.1"/>
</dbReference>
<dbReference type="EMBL" id="CZBU01000002">
    <property type="protein sequence ID" value="CUQ76522.1"/>
    <property type="molecule type" value="Genomic_DNA"/>
</dbReference>
<proteinExistence type="predicted"/>